<evidence type="ECO:0000313" key="2">
    <source>
        <dbReference type="EMBL" id="THV03422.1"/>
    </source>
</evidence>
<dbReference type="EMBL" id="ML179067">
    <property type="protein sequence ID" value="THV03422.1"/>
    <property type="molecule type" value="Genomic_DNA"/>
</dbReference>
<sequence length="527" mass="59882">MEIRKVVRELRERCADFVDSHGNTEEVELARRYSRGLEDRMNRLDALLLSFRQVCYAVASVQRLWLELHALLDYCQVYKPRMNDRDISPSSSPDNLLGAFTWNVNHAELLFRARIPFWFLHDVKDVPKVSVGKLAPLIPFASVCQDESPFIEPSIYRGVPDVQAQYAVINDHLAVIFDTHCPFESSRQSRLDIAAPSSLVLAGPIRNPSANTSRPSPYPKKTPQPQKSQGRDKFSLPIHKLFPPASPCWATALARVNRSSPPDPVQGGYAFPDPALIVTVARLEKTMTYCRNWLHFRDILIFRLSQPSPRLIPNSTWRQLLNGDFKARDTDATNSHTAAQKTSVRDLLGNCLLTGGIDINLDEPVTVSWRGQSFPINSDIPDMMVKEIVWELSHLNFRCELSALDRMLTPKSLLASESEKHTQRLRDCFAGSDPSNLLTVNIEQAHEGFAAEVPVARKGSLFALRDVMMVWPHFNQRCRDVKDLQEKDFYNDTKLEMFELVVISAYVQYFFDTFGRAAITPLHLDNC</sequence>
<proteinExistence type="predicted"/>
<protein>
    <submittedName>
        <fullName evidence="2">Uncharacterized protein</fullName>
    </submittedName>
</protein>
<dbReference type="AlphaFoldDB" id="A0A4S8ML33"/>
<organism evidence="2 3">
    <name type="scientific">Dendrothele bispora (strain CBS 962.96)</name>
    <dbReference type="NCBI Taxonomy" id="1314807"/>
    <lineage>
        <taxon>Eukaryota</taxon>
        <taxon>Fungi</taxon>
        <taxon>Dikarya</taxon>
        <taxon>Basidiomycota</taxon>
        <taxon>Agaricomycotina</taxon>
        <taxon>Agaricomycetes</taxon>
        <taxon>Agaricomycetidae</taxon>
        <taxon>Agaricales</taxon>
        <taxon>Agaricales incertae sedis</taxon>
        <taxon>Dendrothele</taxon>
    </lineage>
</organism>
<dbReference type="OrthoDB" id="2634326at2759"/>
<evidence type="ECO:0000256" key="1">
    <source>
        <dbReference type="SAM" id="MobiDB-lite"/>
    </source>
</evidence>
<evidence type="ECO:0000313" key="3">
    <source>
        <dbReference type="Proteomes" id="UP000297245"/>
    </source>
</evidence>
<feature type="region of interest" description="Disordered" evidence="1">
    <location>
        <begin position="202"/>
        <end position="231"/>
    </location>
</feature>
<dbReference type="Proteomes" id="UP000297245">
    <property type="component" value="Unassembled WGS sequence"/>
</dbReference>
<keyword evidence="3" id="KW-1185">Reference proteome</keyword>
<gene>
    <name evidence="2" type="ORF">K435DRAFT_851900</name>
</gene>
<name>A0A4S8ML33_DENBC</name>
<accession>A0A4S8ML33</accession>
<reference evidence="2 3" key="1">
    <citation type="journal article" date="2019" name="Nat. Ecol. Evol.">
        <title>Megaphylogeny resolves global patterns of mushroom evolution.</title>
        <authorList>
            <person name="Varga T."/>
            <person name="Krizsan K."/>
            <person name="Foldi C."/>
            <person name="Dima B."/>
            <person name="Sanchez-Garcia M."/>
            <person name="Sanchez-Ramirez S."/>
            <person name="Szollosi G.J."/>
            <person name="Szarkandi J.G."/>
            <person name="Papp V."/>
            <person name="Albert L."/>
            <person name="Andreopoulos W."/>
            <person name="Angelini C."/>
            <person name="Antonin V."/>
            <person name="Barry K.W."/>
            <person name="Bougher N.L."/>
            <person name="Buchanan P."/>
            <person name="Buyck B."/>
            <person name="Bense V."/>
            <person name="Catcheside P."/>
            <person name="Chovatia M."/>
            <person name="Cooper J."/>
            <person name="Damon W."/>
            <person name="Desjardin D."/>
            <person name="Finy P."/>
            <person name="Geml J."/>
            <person name="Haridas S."/>
            <person name="Hughes K."/>
            <person name="Justo A."/>
            <person name="Karasinski D."/>
            <person name="Kautmanova I."/>
            <person name="Kiss B."/>
            <person name="Kocsube S."/>
            <person name="Kotiranta H."/>
            <person name="LaButti K.M."/>
            <person name="Lechner B.E."/>
            <person name="Liimatainen K."/>
            <person name="Lipzen A."/>
            <person name="Lukacs Z."/>
            <person name="Mihaltcheva S."/>
            <person name="Morgado L.N."/>
            <person name="Niskanen T."/>
            <person name="Noordeloos M.E."/>
            <person name="Ohm R.A."/>
            <person name="Ortiz-Santana B."/>
            <person name="Ovrebo C."/>
            <person name="Racz N."/>
            <person name="Riley R."/>
            <person name="Savchenko A."/>
            <person name="Shiryaev A."/>
            <person name="Soop K."/>
            <person name="Spirin V."/>
            <person name="Szebenyi C."/>
            <person name="Tomsovsky M."/>
            <person name="Tulloss R.E."/>
            <person name="Uehling J."/>
            <person name="Grigoriev I.V."/>
            <person name="Vagvolgyi C."/>
            <person name="Papp T."/>
            <person name="Martin F.M."/>
            <person name="Miettinen O."/>
            <person name="Hibbett D.S."/>
            <person name="Nagy L.G."/>
        </authorList>
    </citation>
    <scope>NUCLEOTIDE SEQUENCE [LARGE SCALE GENOMIC DNA]</scope>
    <source>
        <strain evidence="2 3">CBS 962.96</strain>
    </source>
</reference>